<dbReference type="InterPro" id="IPR016181">
    <property type="entry name" value="Acyl_CoA_acyltransferase"/>
</dbReference>
<comment type="caution">
    <text evidence="1">The sequence shown here is derived from an EMBL/GenBank/DDBJ whole genome shotgun (WGS) entry which is preliminary data.</text>
</comment>
<proteinExistence type="predicted"/>
<dbReference type="SUPFAM" id="SSF55729">
    <property type="entry name" value="Acyl-CoA N-acyltransferases (Nat)"/>
    <property type="match status" value="1"/>
</dbReference>
<dbReference type="EMBL" id="LAZR01000255">
    <property type="protein sequence ID" value="KKN78895.1"/>
    <property type="molecule type" value="Genomic_DNA"/>
</dbReference>
<name>A0A0F9TCD0_9ZZZZ</name>
<gene>
    <name evidence="1" type="ORF">LCGC14_0345160</name>
</gene>
<sequence>MKKSIVILITIILFVLPQIVLSQNKTFVPADFIVPDTLENQHFRIRMLTVNDVVKDYDAVMTSLSHLQEMFLPIWEWPTEDLSFEQDLIDLGWHQKEFQMRSSFAYTVVSLDESQVLGCLYIEPSKKADFDAEIYMWVRQSEVANGLDPILFKTVKKWIENEWTFKNPAYPIREISFEKWKSMK</sequence>
<organism evidence="1">
    <name type="scientific">marine sediment metagenome</name>
    <dbReference type="NCBI Taxonomy" id="412755"/>
    <lineage>
        <taxon>unclassified sequences</taxon>
        <taxon>metagenomes</taxon>
        <taxon>ecological metagenomes</taxon>
    </lineage>
</organism>
<reference evidence="1" key="1">
    <citation type="journal article" date="2015" name="Nature">
        <title>Complex archaea that bridge the gap between prokaryotes and eukaryotes.</title>
        <authorList>
            <person name="Spang A."/>
            <person name="Saw J.H."/>
            <person name="Jorgensen S.L."/>
            <person name="Zaremba-Niedzwiedzka K."/>
            <person name="Martijn J."/>
            <person name="Lind A.E."/>
            <person name="van Eijk R."/>
            <person name="Schleper C."/>
            <person name="Guy L."/>
            <person name="Ettema T.J."/>
        </authorList>
    </citation>
    <scope>NUCLEOTIDE SEQUENCE</scope>
</reference>
<protein>
    <recommendedName>
        <fullName evidence="2">N-acetyltransferase domain-containing protein</fullName>
    </recommendedName>
</protein>
<evidence type="ECO:0000313" key="1">
    <source>
        <dbReference type="EMBL" id="KKN78895.1"/>
    </source>
</evidence>
<evidence type="ECO:0008006" key="2">
    <source>
        <dbReference type="Google" id="ProtNLM"/>
    </source>
</evidence>
<accession>A0A0F9TCD0</accession>
<dbReference type="AlphaFoldDB" id="A0A0F9TCD0"/>